<sequence>MMPIMLLSRVILTAREHGRLVCQLRFATFCRVFIMSTAKNIYPSAPLLEQEGLSMANAPPSYEEAVGGARGYLPVHVPSPVPPAGPPLQPHAYMAPGPPPMMPATPQIHNTPQVPQTTTTTGKLSAHFLSTKTLMFPYICTYQYCSCAVLFPVIIGPVSLGPKPAKISCPVCRNNIKTSTTTENQAGAHVACLLMCLLGFCLCSCVPYCMDSCKKVRHLCPNCKSYLGTYTG</sequence>
<dbReference type="SMART" id="SM00714">
    <property type="entry name" value="LITAF"/>
    <property type="match status" value="1"/>
</dbReference>
<evidence type="ECO:0000259" key="9">
    <source>
        <dbReference type="PROSITE" id="PS51837"/>
    </source>
</evidence>
<dbReference type="GO" id="GO:0031902">
    <property type="term" value="C:late endosome membrane"/>
    <property type="evidence" value="ECO:0007669"/>
    <property type="project" value="UniProtKB-SubCell"/>
</dbReference>
<dbReference type="GO" id="GO:0005765">
    <property type="term" value="C:lysosomal membrane"/>
    <property type="evidence" value="ECO:0007669"/>
    <property type="project" value="UniProtKB-SubCell"/>
</dbReference>
<keyword evidence="5" id="KW-0479">Metal-binding</keyword>
<gene>
    <name evidence="10" type="ORF">TDIB3V08_LOCUS10178</name>
</gene>
<dbReference type="InterPro" id="IPR037519">
    <property type="entry name" value="LITAF_fam"/>
</dbReference>
<accession>A0A7R8ZC27</accession>
<evidence type="ECO:0000256" key="7">
    <source>
        <dbReference type="ARBA" id="ARBA00023136"/>
    </source>
</evidence>
<keyword evidence="7 8" id="KW-0472">Membrane</keyword>
<feature type="domain" description="LITAF" evidence="9">
    <location>
        <begin position="149"/>
        <end position="232"/>
    </location>
</feature>
<dbReference type="AlphaFoldDB" id="A0A7R8ZC27"/>
<dbReference type="PROSITE" id="PS51837">
    <property type="entry name" value="LITAF"/>
    <property type="match status" value="1"/>
</dbReference>
<dbReference type="GO" id="GO:0008270">
    <property type="term" value="F:zinc ion binding"/>
    <property type="evidence" value="ECO:0007669"/>
    <property type="project" value="TreeGrafter"/>
</dbReference>
<proteinExistence type="inferred from homology"/>
<evidence type="ECO:0000256" key="3">
    <source>
        <dbReference type="ARBA" id="ARBA00004630"/>
    </source>
</evidence>
<keyword evidence="8" id="KW-0812">Transmembrane</keyword>
<keyword evidence="8" id="KW-1133">Transmembrane helix</keyword>
<dbReference type="Pfam" id="PF10601">
    <property type="entry name" value="zf-LITAF-like"/>
    <property type="match status" value="1"/>
</dbReference>
<reference evidence="10" key="1">
    <citation type="submission" date="2020-11" db="EMBL/GenBank/DDBJ databases">
        <authorList>
            <person name="Tran Van P."/>
        </authorList>
    </citation>
    <scope>NUCLEOTIDE SEQUENCE</scope>
</reference>
<dbReference type="InterPro" id="IPR006629">
    <property type="entry name" value="LITAF"/>
</dbReference>
<evidence type="ECO:0000256" key="4">
    <source>
        <dbReference type="ARBA" id="ARBA00005975"/>
    </source>
</evidence>
<dbReference type="PANTHER" id="PTHR23292">
    <property type="entry name" value="LIPOPOLYSACCHARIDE-INDUCED TUMOR NECROSIS FACTOR-ALPHA FACTOR"/>
    <property type="match status" value="1"/>
</dbReference>
<feature type="transmembrane region" description="Helical" evidence="8">
    <location>
        <begin position="186"/>
        <end position="209"/>
    </location>
</feature>
<dbReference type="PANTHER" id="PTHR23292:SF6">
    <property type="entry name" value="FI16602P1-RELATED"/>
    <property type="match status" value="1"/>
</dbReference>
<evidence type="ECO:0000313" key="10">
    <source>
        <dbReference type="EMBL" id="CAD7204016.1"/>
    </source>
</evidence>
<name>A0A7R8ZC27_TIMDO</name>
<organism evidence="10">
    <name type="scientific">Timema douglasi</name>
    <name type="common">Walking stick</name>
    <dbReference type="NCBI Taxonomy" id="61478"/>
    <lineage>
        <taxon>Eukaryota</taxon>
        <taxon>Metazoa</taxon>
        <taxon>Ecdysozoa</taxon>
        <taxon>Arthropoda</taxon>
        <taxon>Hexapoda</taxon>
        <taxon>Insecta</taxon>
        <taxon>Pterygota</taxon>
        <taxon>Neoptera</taxon>
        <taxon>Polyneoptera</taxon>
        <taxon>Phasmatodea</taxon>
        <taxon>Timematodea</taxon>
        <taxon>Timematoidea</taxon>
        <taxon>Timematidae</taxon>
        <taxon>Timema</taxon>
    </lineage>
</organism>
<evidence type="ECO:0000256" key="2">
    <source>
        <dbReference type="ARBA" id="ARBA00004481"/>
    </source>
</evidence>
<dbReference type="EMBL" id="OA571518">
    <property type="protein sequence ID" value="CAD7204016.1"/>
    <property type="molecule type" value="Genomic_DNA"/>
</dbReference>
<comment type="similarity">
    <text evidence="4">Belongs to the CDIP1/LITAF family.</text>
</comment>
<evidence type="ECO:0000256" key="5">
    <source>
        <dbReference type="ARBA" id="ARBA00022723"/>
    </source>
</evidence>
<keyword evidence="6" id="KW-0862">Zinc</keyword>
<evidence type="ECO:0000256" key="8">
    <source>
        <dbReference type="SAM" id="Phobius"/>
    </source>
</evidence>
<comment type="subcellular location">
    <subcellularLocation>
        <location evidence="2">Endosome membrane</location>
        <topology evidence="2">Peripheral membrane protein</topology>
    </subcellularLocation>
    <subcellularLocation>
        <location evidence="1">Late endosome membrane</location>
    </subcellularLocation>
    <subcellularLocation>
        <location evidence="3">Lysosome membrane</location>
        <topology evidence="3">Peripheral membrane protein</topology>
        <orientation evidence="3">Cytoplasmic side</orientation>
    </subcellularLocation>
</comment>
<protein>
    <recommendedName>
        <fullName evidence="9">LITAF domain-containing protein</fullName>
    </recommendedName>
</protein>
<evidence type="ECO:0000256" key="1">
    <source>
        <dbReference type="ARBA" id="ARBA00004414"/>
    </source>
</evidence>
<evidence type="ECO:0000256" key="6">
    <source>
        <dbReference type="ARBA" id="ARBA00022833"/>
    </source>
</evidence>